<dbReference type="NCBIfam" id="NF003816">
    <property type="entry name" value="PRK05406.1-5"/>
    <property type="match status" value="1"/>
</dbReference>
<sequence length="246" mass="26586">MKLNCDMGESFGAWTMGKDAEVMPCIDMASIACGFHASDPVTMQKTVALALEHGVTIGAHPGYPDLMGFGRRKFDCTEEELFAWLGYQIGALKGICRQQKAIVDYVKPHGALYNTMMKDMAVLKTVMRAVKAAAPGCPLVVMAIPKRQPILDLAADVGIDVMFEAFSDRAYDDEGFLVDRRIEGAVHGSPDAIIKQVQQIVEHGSVTTLSGKTFKVDTDTLCIHGDGPHASAVAQALKQWRANGAN</sequence>
<dbReference type="CDD" id="cd10787">
    <property type="entry name" value="LamB_YcsF_like"/>
    <property type="match status" value="1"/>
</dbReference>
<evidence type="ECO:0000313" key="2">
    <source>
        <dbReference type="Proteomes" id="UP000071641"/>
    </source>
</evidence>
<gene>
    <name evidence="1" type="ORF">GCE9029_03626</name>
</gene>
<dbReference type="PANTHER" id="PTHR30292">
    <property type="entry name" value="UNCHARACTERIZED PROTEIN YBGL-RELATED"/>
    <property type="match status" value="1"/>
</dbReference>
<dbReference type="NCBIfam" id="NF003814">
    <property type="entry name" value="PRK05406.1-3"/>
    <property type="match status" value="1"/>
</dbReference>
<reference evidence="2" key="1">
    <citation type="submission" date="2016-02" db="EMBL/GenBank/DDBJ databases">
        <authorList>
            <person name="Rodrigo-Torres Lidia"/>
            <person name="Arahal R.David."/>
        </authorList>
    </citation>
    <scope>NUCLEOTIDE SEQUENCE [LARGE SCALE GENOMIC DNA]</scope>
    <source>
        <strain evidence="2">CECT 9029</strain>
    </source>
</reference>
<keyword evidence="2" id="KW-1185">Reference proteome</keyword>
<dbReference type="EMBL" id="FIZX01000002">
    <property type="protein sequence ID" value="CZF83083.1"/>
    <property type="molecule type" value="Genomic_DNA"/>
</dbReference>
<dbReference type="Gene3D" id="3.20.20.370">
    <property type="entry name" value="Glycoside hydrolase/deacetylase"/>
    <property type="match status" value="1"/>
</dbReference>
<dbReference type="OrthoDB" id="9773478at2"/>
<evidence type="ECO:0000313" key="1">
    <source>
        <dbReference type="EMBL" id="CZF83083.1"/>
    </source>
</evidence>
<protein>
    <submittedName>
        <fullName evidence="1">LamB/YcsF family protein</fullName>
    </submittedName>
</protein>
<dbReference type="InterPro" id="IPR005501">
    <property type="entry name" value="LamB/YcsF/PxpA-like"/>
</dbReference>
<dbReference type="Pfam" id="PF03746">
    <property type="entry name" value="LamB_YcsF"/>
    <property type="match status" value="1"/>
</dbReference>
<dbReference type="RefSeq" id="WP_062665328.1">
    <property type="nucleotide sequence ID" value="NZ_FIZX01000002.1"/>
</dbReference>
<name>A0A128F8D6_9GAMM</name>
<dbReference type="GO" id="GO:0005975">
    <property type="term" value="P:carbohydrate metabolic process"/>
    <property type="evidence" value="ECO:0007669"/>
    <property type="project" value="InterPro"/>
</dbReference>
<dbReference type="AlphaFoldDB" id="A0A128F8D6"/>
<accession>A0A128F8D6</accession>
<dbReference type="PANTHER" id="PTHR30292:SF0">
    <property type="entry name" value="5-OXOPROLINASE SUBUNIT A"/>
    <property type="match status" value="1"/>
</dbReference>
<dbReference type="SUPFAM" id="SSF88713">
    <property type="entry name" value="Glycoside hydrolase/deacetylase"/>
    <property type="match status" value="1"/>
</dbReference>
<dbReference type="InterPro" id="IPR011330">
    <property type="entry name" value="Glyco_hydro/deAcase_b/a-brl"/>
</dbReference>
<proteinExistence type="predicted"/>
<dbReference type="STRING" id="1796497.GCE9029_03626"/>
<dbReference type="Proteomes" id="UP000071641">
    <property type="component" value="Unassembled WGS sequence"/>
</dbReference>
<organism evidence="1 2">
    <name type="scientific">Grimontia celer</name>
    <dbReference type="NCBI Taxonomy" id="1796497"/>
    <lineage>
        <taxon>Bacteria</taxon>
        <taxon>Pseudomonadati</taxon>
        <taxon>Pseudomonadota</taxon>
        <taxon>Gammaproteobacteria</taxon>
        <taxon>Vibrionales</taxon>
        <taxon>Vibrionaceae</taxon>
        <taxon>Grimontia</taxon>
    </lineage>
</organism>